<keyword evidence="3" id="KW-1185">Reference proteome</keyword>
<dbReference type="RefSeq" id="WP_038672184.1">
    <property type="nucleotide sequence ID" value="NZ_HF545616.1"/>
</dbReference>
<dbReference type="InterPro" id="IPR043128">
    <property type="entry name" value="Rev_trsase/Diguanyl_cyclase"/>
</dbReference>
<reference evidence="2 3" key="1">
    <citation type="journal article" date="2014" name="Int. J. Syst. Evol. Microbiol.">
        <title>Complete genome of a new Firmicutes species belonging to the dominant human colonic microbiota ('Ruminococcus bicirculans') reveals two chromosomes and a selective capacity to utilize plant glucans.</title>
        <authorList>
            <consortium name="NISC Comparative Sequencing Program"/>
            <person name="Wegmann U."/>
            <person name="Louis P."/>
            <person name="Goesmann A."/>
            <person name="Henrissat B."/>
            <person name="Duncan S.H."/>
            <person name="Flint H.J."/>
        </authorList>
    </citation>
    <scope>NUCLEOTIDE SEQUENCE [LARGE SCALE GENOMIC DNA]</scope>
    <source>
        <strain evidence="2 3">80/3</strain>
    </source>
</reference>
<dbReference type="PANTHER" id="PTHR34047">
    <property type="entry name" value="NUCLEAR INTRON MATURASE 1, MITOCHONDRIAL-RELATED"/>
    <property type="match status" value="1"/>
</dbReference>
<sequence>MTVKENVCDFENLYKAMLVCRRNVMWKDSTAGFVKNGLTNCYKLKDELMSGKYKIGDYTVFKIYEPKERVIVSTRIKDRVFQRSLCDNYLTEQITRSFIYDNCACQKGKGTDFARERLKCHMQRFYRKSGLNGYIIKCDISDYFGSTPHSVACAAVRKRVSDDWAYAETERIINSFTQGVDPSKGMGLDSQVTQLIQLAVLDDIDHLIKEQLGIKYYVRYMDDFILIHQSKEYLTFCKEHIGEELEKLGLKFSKKKTQLFPIKQPIHFLGFSFRLTSTGKVIMRVLPEKVTRARRKLAKLVQLCERGAMIREQVDECFKSWASHASKGNCYKLIDSMQEYYYNLWRE</sequence>
<dbReference type="CDD" id="cd01646">
    <property type="entry name" value="RT_Bac_retron_I"/>
    <property type="match status" value="1"/>
</dbReference>
<dbReference type="SUPFAM" id="SSF56672">
    <property type="entry name" value="DNA/RNA polymerases"/>
    <property type="match status" value="1"/>
</dbReference>
<dbReference type="EMBL" id="HF545616">
    <property type="protein sequence ID" value="CCO05270.1"/>
    <property type="molecule type" value="Genomic_DNA"/>
</dbReference>
<dbReference type="InterPro" id="IPR000477">
    <property type="entry name" value="RT_dom"/>
</dbReference>
<dbReference type="InterPro" id="IPR051083">
    <property type="entry name" value="GrpII_Intron_Splice-Mob/Def"/>
</dbReference>
<dbReference type="InterPro" id="IPR043502">
    <property type="entry name" value="DNA/RNA_pol_sf"/>
</dbReference>
<evidence type="ECO:0000313" key="2">
    <source>
        <dbReference type="EMBL" id="CCO05270.1"/>
    </source>
</evidence>
<evidence type="ECO:0000259" key="1">
    <source>
        <dbReference type="PROSITE" id="PS50878"/>
    </source>
</evidence>
<gene>
    <name evidence="2" type="ORF">RBI_I01568</name>
</gene>
<accession>A0ABP1WIS8</accession>
<organism evidence="2 3">
    <name type="scientific">Ruminococcus bicirculans</name>
    <name type="common">ex Wegman et al. 2014</name>
    <dbReference type="NCBI Taxonomy" id="1160721"/>
    <lineage>
        <taxon>Bacteria</taxon>
        <taxon>Bacillati</taxon>
        <taxon>Bacillota</taxon>
        <taxon>Clostridia</taxon>
        <taxon>Eubacteriales</taxon>
        <taxon>Oscillospiraceae</taxon>
        <taxon>Ruminococcus</taxon>
    </lineage>
</organism>
<dbReference type="Proteomes" id="UP000027600">
    <property type="component" value="Chromosome I"/>
</dbReference>
<protein>
    <recommendedName>
        <fullName evidence="1">Reverse transcriptase domain-containing protein</fullName>
    </recommendedName>
</protein>
<dbReference type="Gene3D" id="3.30.70.270">
    <property type="match status" value="1"/>
</dbReference>
<dbReference type="PROSITE" id="PS50878">
    <property type="entry name" value="RT_POL"/>
    <property type="match status" value="1"/>
</dbReference>
<proteinExistence type="predicted"/>
<feature type="domain" description="Reverse transcriptase" evidence="1">
    <location>
        <begin position="1"/>
        <end position="273"/>
    </location>
</feature>
<dbReference type="Pfam" id="PF00078">
    <property type="entry name" value="RVT_1"/>
    <property type="match status" value="1"/>
</dbReference>
<evidence type="ECO:0000313" key="3">
    <source>
        <dbReference type="Proteomes" id="UP000027600"/>
    </source>
</evidence>
<name>A0ABP1WIS8_9FIRM</name>
<dbReference type="PANTHER" id="PTHR34047:SF8">
    <property type="entry name" value="PROTEIN YKFC"/>
    <property type="match status" value="1"/>
</dbReference>